<organism evidence="2 3">
    <name type="scientific">Aquimonas voraii</name>
    <dbReference type="NCBI Taxonomy" id="265719"/>
    <lineage>
        <taxon>Bacteria</taxon>
        <taxon>Pseudomonadati</taxon>
        <taxon>Pseudomonadota</taxon>
        <taxon>Gammaproteobacteria</taxon>
        <taxon>Lysobacterales</taxon>
        <taxon>Lysobacteraceae</taxon>
        <taxon>Aquimonas</taxon>
    </lineage>
</organism>
<name>A0A1G6ZUB9_9GAMM</name>
<evidence type="ECO:0000313" key="3">
    <source>
        <dbReference type="Proteomes" id="UP000199603"/>
    </source>
</evidence>
<dbReference type="PROSITE" id="PS51977">
    <property type="entry name" value="WGR"/>
    <property type="match status" value="1"/>
</dbReference>
<sequence>MDAEDGESITLYFREGASDKVYQAQLSSDGEQWRVEFQYGRRGAALTAGSKTPTPVTYAQAKRIYDKLVNEKQSKGYSPMEGAAAYSGTEHAGRVSGYRPQLLNPVDDASQLDALLEDAAWGMQEKHDGERRLLVIDGGTVSGINRKGLTVALSVRIEQTVRAKVETTGLTVIDGEQVGESYFPFDLLVCNGVDLRDRPYAARLAALEALVIDATEWGRPFTYRTADQKRRALDTMRSERREGVVFKRMDAPYTPDRPNSGGTQRKHKFVDSATCRVRAINEGKRSVQLELHDPAAGVWVAVGNVAIPANQPVPAEGDLVEVAYLYAFPGGSLFQPVLLGQRSDLGAEDCTVGQLKFKREAEAA</sequence>
<dbReference type="GO" id="GO:0006310">
    <property type="term" value="P:DNA recombination"/>
    <property type="evidence" value="ECO:0007669"/>
    <property type="project" value="InterPro"/>
</dbReference>
<dbReference type="GO" id="GO:0005524">
    <property type="term" value="F:ATP binding"/>
    <property type="evidence" value="ECO:0007669"/>
    <property type="project" value="InterPro"/>
</dbReference>
<dbReference type="OrthoDB" id="9802472at2"/>
<dbReference type="Pfam" id="PF01068">
    <property type="entry name" value="DNA_ligase_A_M"/>
    <property type="match status" value="1"/>
</dbReference>
<dbReference type="STRING" id="265719.SAMN04488509_11553"/>
<reference evidence="2 3" key="1">
    <citation type="submission" date="2016-10" db="EMBL/GenBank/DDBJ databases">
        <authorList>
            <person name="de Groot N.N."/>
        </authorList>
    </citation>
    <scope>NUCLEOTIDE SEQUENCE [LARGE SCALE GENOMIC DNA]</scope>
    <source>
        <strain evidence="2 3">DSM 16957</strain>
    </source>
</reference>
<dbReference type="Pfam" id="PF05406">
    <property type="entry name" value="WGR"/>
    <property type="match status" value="1"/>
</dbReference>
<dbReference type="RefSeq" id="WP_091245370.1">
    <property type="nucleotide sequence ID" value="NZ_FNAG01000015.1"/>
</dbReference>
<dbReference type="InterPro" id="IPR012310">
    <property type="entry name" value="DNA_ligase_ATP-dep_cent"/>
</dbReference>
<dbReference type="Proteomes" id="UP000199603">
    <property type="component" value="Unassembled WGS sequence"/>
</dbReference>
<dbReference type="InterPro" id="IPR008893">
    <property type="entry name" value="WGR_domain"/>
</dbReference>
<dbReference type="AlphaFoldDB" id="A0A1G6ZUB9"/>
<protein>
    <submittedName>
        <fullName evidence="2">Bifunctional non-homologous end joining protein LigD</fullName>
    </submittedName>
</protein>
<dbReference type="Gene3D" id="2.20.140.10">
    <property type="entry name" value="WGR domain"/>
    <property type="match status" value="1"/>
</dbReference>
<feature type="domain" description="WGR" evidence="1">
    <location>
        <begin position="1"/>
        <end position="95"/>
    </location>
</feature>
<keyword evidence="3" id="KW-1185">Reference proteome</keyword>
<dbReference type="SMART" id="SM00773">
    <property type="entry name" value="WGR"/>
    <property type="match status" value="1"/>
</dbReference>
<gene>
    <name evidence="2" type="ORF">SAMN04488509_11553</name>
</gene>
<proteinExistence type="predicted"/>
<dbReference type="SUPFAM" id="SSF56091">
    <property type="entry name" value="DNA ligase/mRNA capping enzyme, catalytic domain"/>
    <property type="match status" value="1"/>
</dbReference>
<dbReference type="CDD" id="cd07998">
    <property type="entry name" value="WGR_DNA_ligase"/>
    <property type="match status" value="1"/>
</dbReference>
<dbReference type="GO" id="GO:0006281">
    <property type="term" value="P:DNA repair"/>
    <property type="evidence" value="ECO:0007669"/>
    <property type="project" value="InterPro"/>
</dbReference>
<dbReference type="EMBL" id="FNAG01000015">
    <property type="protein sequence ID" value="SDE05186.1"/>
    <property type="molecule type" value="Genomic_DNA"/>
</dbReference>
<dbReference type="GO" id="GO:0003910">
    <property type="term" value="F:DNA ligase (ATP) activity"/>
    <property type="evidence" value="ECO:0007669"/>
    <property type="project" value="InterPro"/>
</dbReference>
<dbReference type="Gene3D" id="3.30.470.30">
    <property type="entry name" value="DNA ligase/mRNA capping enzyme"/>
    <property type="match status" value="1"/>
</dbReference>
<evidence type="ECO:0000259" key="1">
    <source>
        <dbReference type="PROSITE" id="PS51977"/>
    </source>
</evidence>
<accession>A0A1G6ZUB9</accession>
<evidence type="ECO:0000313" key="2">
    <source>
        <dbReference type="EMBL" id="SDE05186.1"/>
    </source>
</evidence>